<dbReference type="OrthoDB" id="7845843at2"/>
<comment type="function">
    <text evidence="2 11">Endonuclease that specifically degrades the RNA of RNA-DNA hybrids.</text>
</comment>
<evidence type="ECO:0000256" key="1">
    <source>
        <dbReference type="ARBA" id="ARBA00000077"/>
    </source>
</evidence>
<organism evidence="13 14">
    <name type="scientific">Rhodothermus profundi</name>
    <dbReference type="NCBI Taxonomy" id="633813"/>
    <lineage>
        <taxon>Bacteria</taxon>
        <taxon>Pseudomonadati</taxon>
        <taxon>Rhodothermota</taxon>
        <taxon>Rhodothermia</taxon>
        <taxon>Rhodothermales</taxon>
        <taxon>Rhodothermaceae</taxon>
        <taxon>Rhodothermus</taxon>
    </lineage>
</organism>
<dbReference type="AlphaFoldDB" id="A0A1M6PNY4"/>
<sequence>MSTSRKRVVIYTDGACSGNPGPGGWAAILRYNQHEKVLTGNAPHTTNNRMELTAVIEALRALKEPCHVELYTDSNYIVRAFQEGWVERWQRNGWRTASKKAVENQDLWRQLLELTQRHDVRFLKVKGHGDDALNNRVDRLAVEALRRGQAANNRSASPNDG</sequence>
<evidence type="ECO:0000256" key="7">
    <source>
        <dbReference type="ARBA" id="ARBA00022723"/>
    </source>
</evidence>
<dbReference type="Proteomes" id="UP000185812">
    <property type="component" value="Unassembled WGS sequence"/>
</dbReference>
<comment type="cofactor">
    <cofactor evidence="11">
        <name>Mg(2+)</name>
        <dbReference type="ChEBI" id="CHEBI:18420"/>
    </cofactor>
    <text evidence="11">Binds 1 Mg(2+) ion per subunit. May bind a second metal ion at a regulatory site, or after substrate binding.</text>
</comment>
<reference evidence="14" key="1">
    <citation type="submission" date="2016-11" db="EMBL/GenBank/DDBJ databases">
        <authorList>
            <person name="Varghese N."/>
            <person name="Submissions S."/>
        </authorList>
    </citation>
    <scope>NUCLEOTIDE SEQUENCE [LARGE SCALE GENOMIC DNA]</scope>
    <source>
        <strain evidence="14">DSM 22212</strain>
    </source>
</reference>
<keyword evidence="6 11" id="KW-0540">Nuclease</keyword>
<proteinExistence type="inferred from homology"/>
<feature type="binding site" evidence="11">
    <location>
        <position position="51"/>
    </location>
    <ligand>
        <name>Mg(2+)</name>
        <dbReference type="ChEBI" id="CHEBI:18420"/>
        <label>1</label>
    </ligand>
</feature>
<keyword evidence="11" id="KW-0963">Cytoplasm</keyword>
<evidence type="ECO:0000313" key="13">
    <source>
        <dbReference type="EMBL" id="SHK09611.1"/>
    </source>
</evidence>
<dbReference type="Gene3D" id="3.30.420.10">
    <property type="entry name" value="Ribonuclease H-like superfamily/Ribonuclease H"/>
    <property type="match status" value="1"/>
</dbReference>
<dbReference type="HAMAP" id="MF_00042">
    <property type="entry name" value="RNase_H"/>
    <property type="match status" value="1"/>
</dbReference>
<comment type="catalytic activity">
    <reaction evidence="1 11">
        <text>Endonucleolytic cleavage to 5'-phosphomonoester.</text>
        <dbReference type="EC" id="3.1.26.4"/>
    </reaction>
</comment>
<dbReference type="FunFam" id="3.30.420.10:FF:000089">
    <property type="entry name" value="Ribonuclease H"/>
    <property type="match status" value="1"/>
</dbReference>
<keyword evidence="9 11" id="KW-0378">Hydrolase</keyword>
<dbReference type="PANTHER" id="PTHR10642:SF26">
    <property type="entry name" value="RIBONUCLEASE H1"/>
    <property type="match status" value="1"/>
</dbReference>
<feature type="binding site" evidence="11">
    <location>
        <position position="73"/>
    </location>
    <ligand>
        <name>Mg(2+)</name>
        <dbReference type="ChEBI" id="CHEBI:18420"/>
        <label>1</label>
    </ligand>
</feature>
<comment type="similarity">
    <text evidence="3 11">Belongs to the RNase H family.</text>
</comment>
<dbReference type="InterPro" id="IPR036397">
    <property type="entry name" value="RNaseH_sf"/>
</dbReference>
<dbReference type="STRING" id="633813.SAMN04488087_0261"/>
<evidence type="ECO:0000256" key="3">
    <source>
        <dbReference type="ARBA" id="ARBA00005300"/>
    </source>
</evidence>
<evidence type="ECO:0000256" key="6">
    <source>
        <dbReference type="ARBA" id="ARBA00022722"/>
    </source>
</evidence>
<dbReference type="PANTHER" id="PTHR10642">
    <property type="entry name" value="RIBONUCLEASE H1"/>
    <property type="match status" value="1"/>
</dbReference>
<keyword evidence="7 11" id="KW-0479">Metal-binding</keyword>
<keyword evidence="10 11" id="KW-0460">Magnesium</keyword>
<evidence type="ECO:0000256" key="10">
    <source>
        <dbReference type="ARBA" id="ARBA00022842"/>
    </source>
</evidence>
<dbReference type="GO" id="GO:0005737">
    <property type="term" value="C:cytoplasm"/>
    <property type="evidence" value="ECO:0007669"/>
    <property type="project" value="UniProtKB-SubCell"/>
</dbReference>
<keyword evidence="8 11" id="KW-0255">Endonuclease</keyword>
<dbReference type="InterPro" id="IPR002156">
    <property type="entry name" value="RNaseH_domain"/>
</dbReference>
<protein>
    <recommendedName>
        <fullName evidence="5 11">Ribonuclease H</fullName>
        <shortName evidence="11">RNase H</shortName>
        <ecNumber evidence="5 11">3.1.26.4</ecNumber>
    </recommendedName>
</protein>
<name>A0A1M6PNY4_9BACT</name>
<evidence type="ECO:0000256" key="4">
    <source>
        <dbReference type="ARBA" id="ARBA00011245"/>
    </source>
</evidence>
<dbReference type="GO" id="GO:0003676">
    <property type="term" value="F:nucleic acid binding"/>
    <property type="evidence" value="ECO:0007669"/>
    <property type="project" value="InterPro"/>
</dbReference>
<dbReference type="RefSeq" id="WP_072714099.1">
    <property type="nucleotide sequence ID" value="NZ_FRAU01000001.1"/>
</dbReference>
<dbReference type="InterPro" id="IPR050092">
    <property type="entry name" value="RNase_H"/>
</dbReference>
<dbReference type="GO" id="GO:0043137">
    <property type="term" value="P:DNA replication, removal of RNA primer"/>
    <property type="evidence" value="ECO:0007669"/>
    <property type="project" value="TreeGrafter"/>
</dbReference>
<feature type="binding site" evidence="11">
    <location>
        <position position="138"/>
    </location>
    <ligand>
        <name>Mg(2+)</name>
        <dbReference type="ChEBI" id="CHEBI:18420"/>
        <label>2</label>
    </ligand>
</feature>
<evidence type="ECO:0000259" key="12">
    <source>
        <dbReference type="PROSITE" id="PS50879"/>
    </source>
</evidence>
<evidence type="ECO:0000256" key="8">
    <source>
        <dbReference type="ARBA" id="ARBA00022759"/>
    </source>
</evidence>
<dbReference type="InterPro" id="IPR012337">
    <property type="entry name" value="RNaseH-like_sf"/>
</dbReference>
<dbReference type="EMBL" id="FRAU01000001">
    <property type="protein sequence ID" value="SHK09611.1"/>
    <property type="molecule type" value="Genomic_DNA"/>
</dbReference>
<dbReference type="GO" id="GO:0004523">
    <property type="term" value="F:RNA-DNA hybrid ribonuclease activity"/>
    <property type="evidence" value="ECO:0007669"/>
    <property type="project" value="UniProtKB-UniRule"/>
</dbReference>
<dbReference type="PROSITE" id="PS50879">
    <property type="entry name" value="RNASE_H_1"/>
    <property type="match status" value="1"/>
</dbReference>
<feature type="binding site" evidence="11">
    <location>
        <position position="13"/>
    </location>
    <ligand>
        <name>Mg(2+)</name>
        <dbReference type="ChEBI" id="CHEBI:18420"/>
        <label>2</label>
    </ligand>
</feature>
<dbReference type="GO" id="GO:0000287">
    <property type="term" value="F:magnesium ion binding"/>
    <property type="evidence" value="ECO:0007669"/>
    <property type="project" value="UniProtKB-UniRule"/>
</dbReference>
<keyword evidence="14" id="KW-1185">Reference proteome</keyword>
<dbReference type="CDD" id="cd09278">
    <property type="entry name" value="RNase_HI_prokaryote_like"/>
    <property type="match status" value="1"/>
</dbReference>
<evidence type="ECO:0000256" key="11">
    <source>
        <dbReference type="HAMAP-Rule" id="MF_00042"/>
    </source>
</evidence>
<evidence type="ECO:0000256" key="5">
    <source>
        <dbReference type="ARBA" id="ARBA00012180"/>
    </source>
</evidence>
<gene>
    <name evidence="11" type="primary">rnhA</name>
    <name evidence="13" type="ORF">SAMN04488087_0261</name>
</gene>
<dbReference type="SUPFAM" id="SSF53098">
    <property type="entry name" value="Ribonuclease H-like"/>
    <property type="match status" value="1"/>
</dbReference>
<feature type="binding site" evidence="11">
    <location>
        <position position="13"/>
    </location>
    <ligand>
        <name>Mg(2+)</name>
        <dbReference type="ChEBI" id="CHEBI:18420"/>
        <label>1</label>
    </ligand>
</feature>
<accession>A0A1M6PNY4</accession>
<dbReference type="NCBIfam" id="NF001236">
    <property type="entry name" value="PRK00203.1"/>
    <property type="match status" value="1"/>
</dbReference>
<comment type="subcellular location">
    <subcellularLocation>
        <location evidence="11">Cytoplasm</location>
    </subcellularLocation>
</comment>
<evidence type="ECO:0000256" key="2">
    <source>
        <dbReference type="ARBA" id="ARBA00004065"/>
    </source>
</evidence>
<feature type="domain" description="RNase H type-1" evidence="12">
    <location>
        <begin position="4"/>
        <end position="146"/>
    </location>
</feature>
<comment type="subunit">
    <text evidence="4 11">Monomer.</text>
</comment>
<evidence type="ECO:0000256" key="9">
    <source>
        <dbReference type="ARBA" id="ARBA00022801"/>
    </source>
</evidence>
<evidence type="ECO:0000313" key="14">
    <source>
        <dbReference type="Proteomes" id="UP000185812"/>
    </source>
</evidence>
<dbReference type="Pfam" id="PF00075">
    <property type="entry name" value="RNase_H"/>
    <property type="match status" value="1"/>
</dbReference>
<dbReference type="InterPro" id="IPR022892">
    <property type="entry name" value="RNaseHI"/>
</dbReference>
<dbReference type="EC" id="3.1.26.4" evidence="5 11"/>